<protein>
    <submittedName>
        <fullName evidence="11">Uncharacterized protein</fullName>
    </submittedName>
</protein>
<dbReference type="PANTHER" id="PTHR21137">
    <property type="entry name" value="ODORANT RECEPTOR"/>
    <property type="match status" value="1"/>
</dbReference>
<dbReference type="GO" id="GO:0004984">
    <property type="term" value="F:olfactory receptor activity"/>
    <property type="evidence" value="ECO:0007669"/>
    <property type="project" value="InterPro"/>
</dbReference>
<keyword evidence="5" id="KW-0552">Olfaction</keyword>
<keyword evidence="12" id="KW-1185">Reference proteome</keyword>
<dbReference type="Proteomes" id="UP001168821">
    <property type="component" value="Unassembled WGS sequence"/>
</dbReference>
<evidence type="ECO:0000256" key="6">
    <source>
        <dbReference type="ARBA" id="ARBA00022989"/>
    </source>
</evidence>
<keyword evidence="9" id="KW-0807">Transducer</keyword>
<comment type="caution">
    <text evidence="11">The sequence shown here is derived from an EMBL/GenBank/DDBJ whole genome shotgun (WGS) entry which is preliminary data.</text>
</comment>
<evidence type="ECO:0000313" key="12">
    <source>
        <dbReference type="Proteomes" id="UP001168821"/>
    </source>
</evidence>
<gene>
    <name evidence="11" type="ORF">Zmor_008256</name>
</gene>
<keyword evidence="3" id="KW-0716">Sensory transduction</keyword>
<proteinExistence type="predicted"/>
<evidence type="ECO:0000256" key="1">
    <source>
        <dbReference type="ARBA" id="ARBA00004651"/>
    </source>
</evidence>
<evidence type="ECO:0000256" key="7">
    <source>
        <dbReference type="ARBA" id="ARBA00023136"/>
    </source>
</evidence>
<feature type="transmembrane region" description="Helical" evidence="10">
    <location>
        <begin position="20"/>
        <end position="40"/>
    </location>
</feature>
<evidence type="ECO:0000256" key="5">
    <source>
        <dbReference type="ARBA" id="ARBA00022725"/>
    </source>
</evidence>
<evidence type="ECO:0000256" key="8">
    <source>
        <dbReference type="ARBA" id="ARBA00023170"/>
    </source>
</evidence>
<comment type="subcellular location">
    <subcellularLocation>
        <location evidence="1">Cell membrane</location>
        <topology evidence="1">Multi-pass membrane protein</topology>
    </subcellularLocation>
</comment>
<evidence type="ECO:0000256" key="4">
    <source>
        <dbReference type="ARBA" id="ARBA00022692"/>
    </source>
</evidence>
<dbReference type="GO" id="GO:0005886">
    <property type="term" value="C:plasma membrane"/>
    <property type="evidence" value="ECO:0007669"/>
    <property type="project" value="UniProtKB-SubCell"/>
</dbReference>
<keyword evidence="4 10" id="KW-0812">Transmembrane</keyword>
<evidence type="ECO:0000256" key="3">
    <source>
        <dbReference type="ARBA" id="ARBA00022606"/>
    </source>
</evidence>
<keyword evidence="2" id="KW-1003">Cell membrane</keyword>
<dbReference type="AlphaFoldDB" id="A0AA38IZA7"/>
<reference evidence="11" key="1">
    <citation type="journal article" date="2023" name="G3 (Bethesda)">
        <title>Whole genome assemblies of Zophobas morio and Tenebrio molitor.</title>
        <authorList>
            <person name="Kaur S."/>
            <person name="Stinson S.A."/>
            <person name="diCenzo G.C."/>
        </authorList>
    </citation>
    <scope>NUCLEOTIDE SEQUENCE</scope>
    <source>
        <strain evidence="11">QUZm001</strain>
    </source>
</reference>
<dbReference type="GO" id="GO:0007165">
    <property type="term" value="P:signal transduction"/>
    <property type="evidence" value="ECO:0007669"/>
    <property type="project" value="UniProtKB-KW"/>
</dbReference>
<evidence type="ECO:0000256" key="2">
    <source>
        <dbReference type="ARBA" id="ARBA00022475"/>
    </source>
</evidence>
<dbReference type="EMBL" id="JALNTZ010000002">
    <property type="protein sequence ID" value="KAJ3664051.1"/>
    <property type="molecule type" value="Genomic_DNA"/>
</dbReference>
<keyword evidence="6 10" id="KW-1133">Transmembrane helix</keyword>
<keyword evidence="8" id="KW-0675">Receptor</keyword>
<dbReference type="PANTHER" id="PTHR21137:SF35">
    <property type="entry name" value="ODORANT RECEPTOR 19A-RELATED"/>
    <property type="match status" value="1"/>
</dbReference>
<organism evidence="11 12">
    <name type="scientific">Zophobas morio</name>
    <dbReference type="NCBI Taxonomy" id="2755281"/>
    <lineage>
        <taxon>Eukaryota</taxon>
        <taxon>Metazoa</taxon>
        <taxon>Ecdysozoa</taxon>
        <taxon>Arthropoda</taxon>
        <taxon>Hexapoda</taxon>
        <taxon>Insecta</taxon>
        <taxon>Pterygota</taxon>
        <taxon>Neoptera</taxon>
        <taxon>Endopterygota</taxon>
        <taxon>Coleoptera</taxon>
        <taxon>Polyphaga</taxon>
        <taxon>Cucujiformia</taxon>
        <taxon>Tenebrionidae</taxon>
        <taxon>Zophobas</taxon>
    </lineage>
</organism>
<evidence type="ECO:0000256" key="9">
    <source>
        <dbReference type="ARBA" id="ARBA00023224"/>
    </source>
</evidence>
<accession>A0AA38IZA7</accession>
<keyword evidence="7 10" id="KW-0472">Membrane</keyword>
<dbReference type="InterPro" id="IPR004117">
    <property type="entry name" value="7tm6_olfct_rcpt"/>
</dbReference>
<name>A0AA38IZA7_9CUCU</name>
<dbReference type="GO" id="GO:0005549">
    <property type="term" value="F:odorant binding"/>
    <property type="evidence" value="ECO:0007669"/>
    <property type="project" value="InterPro"/>
</dbReference>
<sequence length="126" mass="14438">MVSILFQLGLTISYFSLRGLLPMTCLISLICSCLFTMASITKSGQDIENLSDDIYTSLVNVKWYHWNESNKRNYLIFLTNAMKPFKLKYSQNVSLNYKLAIELLQAFFSAISISYNLKNVANQTQI</sequence>
<evidence type="ECO:0000313" key="11">
    <source>
        <dbReference type="EMBL" id="KAJ3664051.1"/>
    </source>
</evidence>
<evidence type="ECO:0000256" key="10">
    <source>
        <dbReference type="SAM" id="Phobius"/>
    </source>
</evidence>